<dbReference type="PATRIC" id="fig|80852.17.peg.222"/>
<evidence type="ECO:0000259" key="1">
    <source>
        <dbReference type="Pfam" id="PF00534"/>
    </source>
</evidence>
<protein>
    <submittedName>
        <fullName evidence="3">Putative glycosyl transferase, family 1</fullName>
    </submittedName>
</protein>
<dbReference type="HOGENOM" id="CLU_009583_35_1_6"/>
<name>A0A090IIH6_9GAMM</name>
<dbReference type="Pfam" id="PF13439">
    <property type="entry name" value="Glyco_transf_4"/>
    <property type="match status" value="1"/>
</dbReference>
<dbReference type="KEGG" id="awd:AWOD_I_0216"/>
<feature type="domain" description="Glycosyltransferase subfamily 4-like N-terminal" evidence="2">
    <location>
        <begin position="22"/>
        <end position="217"/>
    </location>
</feature>
<keyword evidence="3" id="KW-0808">Transferase</keyword>
<organism evidence="3 4">
    <name type="scientific">Aliivibrio wodanis</name>
    <dbReference type="NCBI Taxonomy" id="80852"/>
    <lineage>
        <taxon>Bacteria</taxon>
        <taxon>Pseudomonadati</taxon>
        <taxon>Pseudomonadota</taxon>
        <taxon>Gammaproteobacteria</taxon>
        <taxon>Vibrionales</taxon>
        <taxon>Vibrionaceae</taxon>
        <taxon>Aliivibrio</taxon>
    </lineage>
</organism>
<gene>
    <name evidence="3" type="ORF">AWOD_I_0216</name>
</gene>
<dbReference type="OrthoDB" id="9062832at2"/>
<dbReference type="Gene3D" id="3.40.50.2000">
    <property type="entry name" value="Glycogen Phosphorylase B"/>
    <property type="match status" value="2"/>
</dbReference>
<dbReference type="GO" id="GO:0016757">
    <property type="term" value="F:glycosyltransferase activity"/>
    <property type="evidence" value="ECO:0007669"/>
    <property type="project" value="InterPro"/>
</dbReference>
<dbReference type="STRING" id="80852.AWOD_I_0216"/>
<dbReference type="AlphaFoldDB" id="A0A090IIH6"/>
<dbReference type="CDD" id="cd03823">
    <property type="entry name" value="GT4_ExpE7-like"/>
    <property type="match status" value="1"/>
</dbReference>
<keyword evidence="4" id="KW-1185">Reference proteome</keyword>
<evidence type="ECO:0000313" key="4">
    <source>
        <dbReference type="Proteomes" id="UP000032427"/>
    </source>
</evidence>
<dbReference type="EMBL" id="LN554846">
    <property type="protein sequence ID" value="CED70311.1"/>
    <property type="molecule type" value="Genomic_DNA"/>
</dbReference>
<dbReference type="PANTHER" id="PTHR45947">
    <property type="entry name" value="SULFOQUINOVOSYL TRANSFERASE SQD2"/>
    <property type="match status" value="1"/>
</dbReference>
<dbReference type="InterPro" id="IPR028098">
    <property type="entry name" value="Glyco_trans_4-like_N"/>
</dbReference>
<proteinExistence type="predicted"/>
<reference evidence="4" key="1">
    <citation type="submission" date="2014-09" db="EMBL/GenBank/DDBJ databases">
        <authorList>
            <person name="Hjerde E."/>
        </authorList>
    </citation>
    <scope>NUCLEOTIDE SEQUENCE [LARGE SCALE GENOMIC DNA]</scope>
    <source>
        <strain evidence="4">06/09/139</strain>
    </source>
</reference>
<dbReference type="PANTHER" id="PTHR45947:SF13">
    <property type="entry name" value="TRANSFERASE"/>
    <property type="match status" value="1"/>
</dbReference>
<evidence type="ECO:0000259" key="2">
    <source>
        <dbReference type="Pfam" id="PF13439"/>
    </source>
</evidence>
<dbReference type="GeneID" id="28539745"/>
<dbReference type="Pfam" id="PF00534">
    <property type="entry name" value="Glycos_transf_1"/>
    <property type="match status" value="1"/>
</dbReference>
<accession>A0A090IIH6</accession>
<dbReference type="InterPro" id="IPR050194">
    <property type="entry name" value="Glycosyltransferase_grp1"/>
</dbReference>
<dbReference type="Proteomes" id="UP000032427">
    <property type="component" value="Chromosome 1"/>
</dbReference>
<evidence type="ECO:0000313" key="3">
    <source>
        <dbReference type="EMBL" id="CED70311.1"/>
    </source>
</evidence>
<dbReference type="InterPro" id="IPR001296">
    <property type="entry name" value="Glyco_trans_1"/>
</dbReference>
<sequence length="410" mass="46930">MSQVSKQRILLMSHGHPDLNKGGAEMAAYSMFKELESRGEDVFFLARTGLDPHGGAAFSSRNSPREMLFHTTNDDWFLFSNLKTRHLWQEFRDMLLLLKPDVIHLHHYFLLGIEVLQEIRNTLPKCKIIVTLHEYLAICHNKGQMVKTSGKLCYKASSRDCSGCFPEKGPGEFFLREQYIKRMFDVVDHFISPSHFLKQRYADWGVEESRISVIENGQAPRQELPETKQSELTRFAFFGQVNPFKGIDILIEAYLMLPRSVRRNVCVDIHGANFEHQEGEYQQHVKNLLEMAGSQVRFVGGYEPHEMPGLLNKTDWVIVPSKWWENSPIVIQEALNYQVPLIVSDIGGMKEKVEDGVTGIHFRAGKSVELSEVMVSVIKDKSIRDKMSKAITPPLSITECVDLHLPYYGC</sequence>
<dbReference type="SUPFAM" id="SSF53756">
    <property type="entry name" value="UDP-Glycosyltransferase/glycogen phosphorylase"/>
    <property type="match status" value="1"/>
</dbReference>
<feature type="domain" description="Glycosyl transferase family 1" evidence="1">
    <location>
        <begin position="229"/>
        <end position="390"/>
    </location>
</feature>